<gene>
    <name evidence="2" type="ORF">DFH94DRAFT_11617</name>
</gene>
<dbReference type="Pfam" id="PF17109">
    <property type="entry name" value="Goodbye"/>
    <property type="match status" value="1"/>
</dbReference>
<organism evidence="2 3">
    <name type="scientific">Russula ochroleuca</name>
    <dbReference type="NCBI Taxonomy" id="152965"/>
    <lineage>
        <taxon>Eukaryota</taxon>
        <taxon>Fungi</taxon>
        <taxon>Dikarya</taxon>
        <taxon>Basidiomycota</taxon>
        <taxon>Agaricomycotina</taxon>
        <taxon>Agaricomycetes</taxon>
        <taxon>Russulales</taxon>
        <taxon>Russulaceae</taxon>
        <taxon>Russula</taxon>
    </lineage>
</organism>
<sequence length="321" mass="35503">MCQSSACIQLDSSNAFLAFHRPLCLLHTLMSHIHTPVSSPNFQLIFNNALKSYENRTKSNLLAHPLVAQLQACDSASAILTLIHQQLQGLHQSQKGDERLTKWLNPTVNVLFTLSTTLGEGVGLVFSPVKVIFAGVGVLLLAAMDIRASQDTLIDVFERMENFFQRLEIYTEVSPTPEMIEIIVKIMVEVLSILGIATKEVRQGRTRKYLKKLAGRTDLEDALKKLDKLTNEEARMATAQVLKATHTVEDKVLDVDTRVAGVDDRVAGVDSRVEGVKGRVASVDDKVKAIDDKVAVVIDEGKEARVVIQQTANDMDQMKRS</sequence>
<feature type="domain" description="Fungal STAND N-terminal Goodbye" evidence="1">
    <location>
        <begin position="46"/>
        <end position="170"/>
    </location>
</feature>
<evidence type="ECO:0000313" key="3">
    <source>
        <dbReference type="Proteomes" id="UP000759537"/>
    </source>
</evidence>
<proteinExistence type="predicted"/>
<accession>A0A9P5N5W4</accession>
<dbReference type="InterPro" id="IPR031350">
    <property type="entry name" value="Goodbye_dom"/>
</dbReference>
<dbReference type="Gene3D" id="1.20.5.1070">
    <property type="entry name" value="Head and neck region of the ectodomain of NDV fusion glycoprotein"/>
    <property type="match status" value="1"/>
</dbReference>
<dbReference type="EMBL" id="WHVB01000001">
    <property type="protein sequence ID" value="KAF8487031.1"/>
    <property type="molecule type" value="Genomic_DNA"/>
</dbReference>
<evidence type="ECO:0000313" key="2">
    <source>
        <dbReference type="EMBL" id="KAF8487031.1"/>
    </source>
</evidence>
<dbReference type="AlphaFoldDB" id="A0A9P5N5W4"/>
<evidence type="ECO:0000259" key="1">
    <source>
        <dbReference type="Pfam" id="PF17109"/>
    </source>
</evidence>
<reference evidence="2" key="2">
    <citation type="journal article" date="2020" name="Nat. Commun.">
        <title>Large-scale genome sequencing of mycorrhizal fungi provides insights into the early evolution of symbiotic traits.</title>
        <authorList>
            <person name="Miyauchi S."/>
            <person name="Kiss E."/>
            <person name="Kuo A."/>
            <person name="Drula E."/>
            <person name="Kohler A."/>
            <person name="Sanchez-Garcia M."/>
            <person name="Morin E."/>
            <person name="Andreopoulos B."/>
            <person name="Barry K.W."/>
            <person name="Bonito G."/>
            <person name="Buee M."/>
            <person name="Carver A."/>
            <person name="Chen C."/>
            <person name="Cichocki N."/>
            <person name="Clum A."/>
            <person name="Culley D."/>
            <person name="Crous P.W."/>
            <person name="Fauchery L."/>
            <person name="Girlanda M."/>
            <person name="Hayes R.D."/>
            <person name="Keri Z."/>
            <person name="LaButti K."/>
            <person name="Lipzen A."/>
            <person name="Lombard V."/>
            <person name="Magnuson J."/>
            <person name="Maillard F."/>
            <person name="Murat C."/>
            <person name="Nolan M."/>
            <person name="Ohm R.A."/>
            <person name="Pangilinan J."/>
            <person name="Pereira M.F."/>
            <person name="Perotto S."/>
            <person name="Peter M."/>
            <person name="Pfister S."/>
            <person name="Riley R."/>
            <person name="Sitrit Y."/>
            <person name="Stielow J.B."/>
            <person name="Szollosi G."/>
            <person name="Zifcakova L."/>
            <person name="Stursova M."/>
            <person name="Spatafora J.W."/>
            <person name="Tedersoo L."/>
            <person name="Vaario L.M."/>
            <person name="Yamada A."/>
            <person name="Yan M."/>
            <person name="Wang P."/>
            <person name="Xu J."/>
            <person name="Bruns T."/>
            <person name="Baldrian P."/>
            <person name="Vilgalys R."/>
            <person name="Dunand C."/>
            <person name="Henrissat B."/>
            <person name="Grigoriev I.V."/>
            <person name="Hibbett D."/>
            <person name="Nagy L.G."/>
            <person name="Martin F.M."/>
        </authorList>
    </citation>
    <scope>NUCLEOTIDE SEQUENCE</scope>
    <source>
        <strain evidence="2">Prilba</strain>
    </source>
</reference>
<comment type="caution">
    <text evidence="2">The sequence shown here is derived from an EMBL/GenBank/DDBJ whole genome shotgun (WGS) entry which is preliminary data.</text>
</comment>
<keyword evidence="3" id="KW-1185">Reference proteome</keyword>
<reference evidence="2" key="1">
    <citation type="submission" date="2019-10" db="EMBL/GenBank/DDBJ databases">
        <authorList>
            <consortium name="DOE Joint Genome Institute"/>
            <person name="Kuo A."/>
            <person name="Miyauchi S."/>
            <person name="Kiss E."/>
            <person name="Drula E."/>
            <person name="Kohler A."/>
            <person name="Sanchez-Garcia M."/>
            <person name="Andreopoulos B."/>
            <person name="Barry K.W."/>
            <person name="Bonito G."/>
            <person name="Buee M."/>
            <person name="Carver A."/>
            <person name="Chen C."/>
            <person name="Cichocki N."/>
            <person name="Clum A."/>
            <person name="Culley D."/>
            <person name="Crous P.W."/>
            <person name="Fauchery L."/>
            <person name="Girlanda M."/>
            <person name="Hayes R."/>
            <person name="Keri Z."/>
            <person name="LaButti K."/>
            <person name="Lipzen A."/>
            <person name="Lombard V."/>
            <person name="Magnuson J."/>
            <person name="Maillard F."/>
            <person name="Morin E."/>
            <person name="Murat C."/>
            <person name="Nolan M."/>
            <person name="Ohm R."/>
            <person name="Pangilinan J."/>
            <person name="Pereira M."/>
            <person name="Perotto S."/>
            <person name="Peter M."/>
            <person name="Riley R."/>
            <person name="Sitrit Y."/>
            <person name="Stielow B."/>
            <person name="Szollosi G."/>
            <person name="Zifcakova L."/>
            <person name="Stursova M."/>
            <person name="Spatafora J.W."/>
            <person name="Tedersoo L."/>
            <person name="Vaario L.-M."/>
            <person name="Yamada A."/>
            <person name="Yan M."/>
            <person name="Wang P."/>
            <person name="Xu J."/>
            <person name="Bruns T."/>
            <person name="Baldrian P."/>
            <person name="Vilgalys R."/>
            <person name="Henrissat B."/>
            <person name="Grigoriev I.V."/>
            <person name="Hibbett D."/>
            <person name="Nagy L.G."/>
            <person name="Martin F.M."/>
        </authorList>
    </citation>
    <scope>NUCLEOTIDE SEQUENCE</scope>
    <source>
        <strain evidence="2">Prilba</strain>
    </source>
</reference>
<name>A0A9P5N5W4_9AGAM</name>
<protein>
    <recommendedName>
        <fullName evidence="1">Fungal STAND N-terminal Goodbye domain-containing protein</fullName>
    </recommendedName>
</protein>
<dbReference type="Proteomes" id="UP000759537">
    <property type="component" value="Unassembled WGS sequence"/>
</dbReference>